<dbReference type="InterPro" id="IPR038232">
    <property type="entry name" value="PknH-like_Extracell_sf"/>
</dbReference>
<organism evidence="18 19">
    <name type="scientific">Mycobacterium montefiorense</name>
    <dbReference type="NCBI Taxonomy" id="154654"/>
    <lineage>
        <taxon>Bacteria</taxon>
        <taxon>Bacillati</taxon>
        <taxon>Actinomycetota</taxon>
        <taxon>Actinomycetes</taxon>
        <taxon>Mycobacteriales</taxon>
        <taxon>Mycobacteriaceae</taxon>
        <taxon>Mycobacterium</taxon>
        <taxon>Mycobacterium simiae complex</taxon>
    </lineage>
</organism>
<dbReference type="Proteomes" id="UP000245060">
    <property type="component" value="Unassembled WGS sequence"/>
</dbReference>
<evidence type="ECO:0000313" key="18">
    <source>
        <dbReference type="EMBL" id="GBG36351.1"/>
    </source>
</evidence>
<keyword evidence="4" id="KW-0723">Serine/threonine-protein kinase</keyword>
<evidence type="ECO:0000259" key="17">
    <source>
        <dbReference type="PROSITE" id="PS50011"/>
    </source>
</evidence>
<keyword evidence="3" id="KW-1003">Cell membrane</keyword>
<evidence type="ECO:0000313" key="19">
    <source>
        <dbReference type="Proteomes" id="UP000245060"/>
    </source>
</evidence>
<evidence type="ECO:0000256" key="7">
    <source>
        <dbReference type="ARBA" id="ARBA00022741"/>
    </source>
</evidence>
<evidence type="ECO:0000256" key="2">
    <source>
        <dbReference type="ARBA" id="ARBA00012513"/>
    </source>
</evidence>
<dbReference type="Gene3D" id="3.40.1000.70">
    <property type="entry name" value="PknH-like extracellular domain"/>
    <property type="match status" value="1"/>
</dbReference>
<accession>A0ABQ0NHN8</accession>
<evidence type="ECO:0000256" key="1">
    <source>
        <dbReference type="ARBA" id="ARBA00004162"/>
    </source>
</evidence>
<dbReference type="PROSITE" id="PS00108">
    <property type="entry name" value="PROTEIN_KINASE_ST"/>
    <property type="match status" value="1"/>
</dbReference>
<dbReference type="GO" id="GO:0016301">
    <property type="term" value="F:kinase activity"/>
    <property type="evidence" value="ECO:0007669"/>
    <property type="project" value="UniProtKB-KW"/>
</dbReference>
<keyword evidence="19" id="KW-1185">Reference proteome</keyword>
<evidence type="ECO:0000256" key="10">
    <source>
        <dbReference type="ARBA" id="ARBA00022989"/>
    </source>
</evidence>
<dbReference type="Gene3D" id="3.30.200.20">
    <property type="entry name" value="Phosphorylase Kinase, domain 1"/>
    <property type="match status" value="1"/>
</dbReference>
<feature type="domain" description="Protein kinase" evidence="17">
    <location>
        <begin position="16"/>
        <end position="276"/>
    </location>
</feature>
<dbReference type="InterPro" id="IPR017441">
    <property type="entry name" value="Protein_kinase_ATP_BS"/>
</dbReference>
<comment type="caution">
    <text evidence="18">The sequence shown here is derived from an EMBL/GenBank/DDBJ whole genome shotgun (WGS) entry which is preliminary data.</text>
</comment>
<evidence type="ECO:0000256" key="11">
    <source>
        <dbReference type="ARBA" id="ARBA00023136"/>
    </source>
</evidence>
<dbReference type="CDD" id="cd14014">
    <property type="entry name" value="STKc_PknB_like"/>
    <property type="match status" value="1"/>
</dbReference>
<evidence type="ECO:0000256" key="8">
    <source>
        <dbReference type="ARBA" id="ARBA00022777"/>
    </source>
</evidence>
<protein>
    <recommendedName>
        <fullName evidence="2">non-specific serine/threonine protein kinase</fullName>
        <ecNumber evidence="2">2.7.11.1</ecNumber>
    </recommendedName>
</protein>
<evidence type="ECO:0000256" key="12">
    <source>
        <dbReference type="ARBA" id="ARBA00047899"/>
    </source>
</evidence>
<name>A0ABQ0NHN8_9MYCO</name>
<keyword evidence="11 16" id="KW-0472">Membrane</keyword>
<evidence type="ECO:0000256" key="6">
    <source>
        <dbReference type="ARBA" id="ARBA00022692"/>
    </source>
</evidence>
<feature type="binding site" evidence="14">
    <location>
        <position position="45"/>
    </location>
    <ligand>
        <name>ATP</name>
        <dbReference type="ChEBI" id="CHEBI:30616"/>
    </ligand>
</feature>
<evidence type="ECO:0000256" key="13">
    <source>
        <dbReference type="ARBA" id="ARBA00048679"/>
    </source>
</evidence>
<dbReference type="SUPFAM" id="SSF56112">
    <property type="entry name" value="Protein kinase-like (PK-like)"/>
    <property type="match status" value="1"/>
</dbReference>
<proteinExistence type="predicted"/>
<dbReference type="Gene3D" id="1.10.510.10">
    <property type="entry name" value="Transferase(Phosphotransferase) domain 1"/>
    <property type="match status" value="1"/>
</dbReference>
<dbReference type="SMART" id="SM00220">
    <property type="entry name" value="S_TKc"/>
    <property type="match status" value="1"/>
</dbReference>
<evidence type="ECO:0000256" key="5">
    <source>
        <dbReference type="ARBA" id="ARBA00022679"/>
    </source>
</evidence>
<dbReference type="InterPro" id="IPR008271">
    <property type="entry name" value="Ser/Thr_kinase_AS"/>
</dbReference>
<dbReference type="InterPro" id="IPR011009">
    <property type="entry name" value="Kinase-like_dom_sf"/>
</dbReference>
<evidence type="ECO:0000256" key="15">
    <source>
        <dbReference type="SAM" id="MobiDB-lite"/>
    </source>
</evidence>
<dbReference type="InterPro" id="IPR000719">
    <property type="entry name" value="Prot_kinase_dom"/>
</dbReference>
<dbReference type="Pfam" id="PF00069">
    <property type="entry name" value="Pkinase"/>
    <property type="match status" value="1"/>
</dbReference>
<comment type="catalytic activity">
    <reaction evidence="12">
        <text>L-threonyl-[protein] + ATP = O-phospho-L-threonyl-[protein] + ADP + H(+)</text>
        <dbReference type="Rhea" id="RHEA:46608"/>
        <dbReference type="Rhea" id="RHEA-COMP:11060"/>
        <dbReference type="Rhea" id="RHEA-COMP:11605"/>
        <dbReference type="ChEBI" id="CHEBI:15378"/>
        <dbReference type="ChEBI" id="CHEBI:30013"/>
        <dbReference type="ChEBI" id="CHEBI:30616"/>
        <dbReference type="ChEBI" id="CHEBI:61977"/>
        <dbReference type="ChEBI" id="CHEBI:456216"/>
        <dbReference type="EC" id="2.7.11.1"/>
    </reaction>
</comment>
<dbReference type="EC" id="2.7.11.1" evidence="2"/>
<keyword evidence="6 16" id="KW-0812">Transmembrane</keyword>
<evidence type="ECO:0000256" key="3">
    <source>
        <dbReference type="ARBA" id="ARBA00022475"/>
    </source>
</evidence>
<keyword evidence="10 16" id="KW-1133">Transmembrane helix</keyword>
<evidence type="ECO:0000256" key="16">
    <source>
        <dbReference type="SAM" id="Phobius"/>
    </source>
</evidence>
<feature type="compositionally biased region" description="Pro residues" evidence="15">
    <location>
        <begin position="317"/>
        <end position="360"/>
    </location>
</feature>
<comment type="catalytic activity">
    <reaction evidence="13">
        <text>L-seryl-[protein] + ATP = O-phospho-L-seryl-[protein] + ADP + H(+)</text>
        <dbReference type="Rhea" id="RHEA:17989"/>
        <dbReference type="Rhea" id="RHEA-COMP:9863"/>
        <dbReference type="Rhea" id="RHEA-COMP:11604"/>
        <dbReference type="ChEBI" id="CHEBI:15378"/>
        <dbReference type="ChEBI" id="CHEBI:29999"/>
        <dbReference type="ChEBI" id="CHEBI:30616"/>
        <dbReference type="ChEBI" id="CHEBI:83421"/>
        <dbReference type="ChEBI" id="CHEBI:456216"/>
        <dbReference type="EC" id="2.7.11.1"/>
    </reaction>
</comment>
<evidence type="ECO:0000256" key="14">
    <source>
        <dbReference type="PROSITE-ProRule" id="PRU10141"/>
    </source>
</evidence>
<dbReference type="PANTHER" id="PTHR43289">
    <property type="entry name" value="MITOGEN-ACTIVATED PROTEIN KINASE KINASE KINASE 20-RELATED"/>
    <property type="match status" value="1"/>
</dbReference>
<sequence>MSDEQASRAGSTFGPYHLKRLLGRGGMGEVYEAEHTVKEWTVAVKLMSDQFSSDPVFRERMKREARTAGRLQEPHVVPIHDYGEIDGKMFMEMRLVEGTDLDSLLKRYGPLTPPRAVVITTQIASALDAAHAAGVMHRDVKPPNILVTRDDFAYLVDFGIASATTDEKLTQLGTAVGTWKYMAPERFTNDEVTYRADIYALACVLHECLTGAPPYRADSAGVLVKAHMSDPIPQPSAVRSGIPKAFDAVIARGMAKNPEDRYASAGDIALAAHEALTNPDQDHADNILRRSQEATLPGKEKLEQPPTVAATALAPPANTPPPPANTPPPPYPRPSSTPVPRPAQAPRPWAPESGPVPTPSQPASGPQYYPGTSGNWGGPPPGTLPPAGHAPWGLAQQPPPKPKRNPWPIVAAAAVVLVVVISAVAIWVIIPDPKPPPDPVAATRLNSLLVSSSDINSIMGATNIQPGKPITSMGTSSMTVSIPDCQGALYTTQDPVYAGSGYTGINGVVSQEPGDNNDHWVNQAVVAYPTADKAKAFLQTSTDKWKNCAGQTVTVKNSNKTYRWTFAPIQGSATKISVLQTQEGAEGWQCEHAMSVANNVIADINACGYHISDQAGQIADKIVEKVNEV</sequence>
<dbReference type="EMBL" id="BFCH01000006">
    <property type="protein sequence ID" value="GBG36351.1"/>
    <property type="molecule type" value="Genomic_DNA"/>
</dbReference>
<feature type="region of interest" description="Disordered" evidence="15">
    <location>
        <begin position="311"/>
        <end position="402"/>
    </location>
</feature>
<dbReference type="PANTHER" id="PTHR43289:SF6">
    <property type="entry name" value="SERINE_THREONINE-PROTEIN KINASE NEKL-3"/>
    <property type="match status" value="1"/>
</dbReference>
<dbReference type="PROSITE" id="PS00107">
    <property type="entry name" value="PROTEIN_KINASE_ATP"/>
    <property type="match status" value="1"/>
</dbReference>
<reference evidence="19" key="1">
    <citation type="submission" date="2018-04" db="EMBL/GenBank/DDBJ databases">
        <title>Draft genome sequence of Mycobacterium montefiorense isolated from Japanese black salamander.</title>
        <authorList>
            <person name="Fukano H."/>
            <person name="Yoshida M."/>
            <person name="Shimizu A."/>
            <person name="Iwao H."/>
            <person name="Kurata O."/>
            <person name="Katayama Y."/>
            <person name="Omatsu T."/>
            <person name="Mizutani T."/>
            <person name="Wada S."/>
            <person name="Hoshino Y."/>
        </authorList>
    </citation>
    <scope>NUCLEOTIDE SEQUENCE [LARGE SCALE GENOMIC DNA]</scope>
    <source>
        <strain evidence="19">BS</strain>
    </source>
</reference>
<dbReference type="PROSITE" id="PS50011">
    <property type="entry name" value="PROTEIN_KINASE_DOM"/>
    <property type="match status" value="1"/>
</dbReference>
<keyword evidence="5" id="KW-0808">Transferase</keyword>
<keyword evidence="7 14" id="KW-0547">Nucleotide-binding</keyword>
<gene>
    <name evidence="18" type="primary">pknH</name>
    <name evidence="18" type="ORF">MmonteBS_07230</name>
</gene>
<evidence type="ECO:0000256" key="4">
    <source>
        <dbReference type="ARBA" id="ARBA00022527"/>
    </source>
</evidence>
<keyword evidence="9 14" id="KW-0067">ATP-binding</keyword>
<comment type="subcellular location">
    <subcellularLocation>
        <location evidence="1">Cell membrane</location>
        <topology evidence="1">Single-pass membrane protein</topology>
    </subcellularLocation>
</comment>
<feature type="transmembrane region" description="Helical" evidence="16">
    <location>
        <begin position="407"/>
        <end position="430"/>
    </location>
</feature>
<keyword evidence="8 18" id="KW-0418">Kinase</keyword>
<dbReference type="Pfam" id="PF14032">
    <property type="entry name" value="PknH_C"/>
    <property type="match status" value="1"/>
</dbReference>
<dbReference type="InterPro" id="IPR026954">
    <property type="entry name" value="PknH-like_Extracell"/>
</dbReference>
<evidence type="ECO:0000256" key="9">
    <source>
        <dbReference type="ARBA" id="ARBA00022840"/>
    </source>
</evidence>
<dbReference type="RefSeq" id="WP_108920596.1">
    <property type="nucleotide sequence ID" value="NZ_BFCH01000006.1"/>
</dbReference>